<reference evidence="2 3" key="1">
    <citation type="journal article" date="2021" name="Sci. Rep.">
        <title>Genome analysis of a halophilic bacterium Halomonas malpeensis YU-PRIM-29(T) reveals its exopolysaccharide and pigment producing capabilities.</title>
        <authorList>
            <person name="Athmika"/>
            <person name="Ghate S.D."/>
            <person name="Arun A.B."/>
            <person name="Rao S.S."/>
            <person name="Kumar S.T.A."/>
            <person name="Kandiyil M.K."/>
            <person name="Saptami K."/>
            <person name="Rekha P.D."/>
        </authorList>
    </citation>
    <scope>NUCLEOTIDE SEQUENCE [LARGE SCALE GENOMIC DNA]</scope>
    <source>
        <strain evidence="3">prim 29</strain>
    </source>
</reference>
<gene>
    <name evidence="2" type="ORF">GEV37_10755</name>
</gene>
<evidence type="ECO:0000313" key="3">
    <source>
        <dbReference type="Proteomes" id="UP001319882"/>
    </source>
</evidence>
<dbReference type="Gene3D" id="3.30.1490.130">
    <property type="entry name" value="D-aminoacylase. Domain 3"/>
    <property type="match status" value="1"/>
</dbReference>
<name>A0ABS8DTI1_9GAMM</name>
<protein>
    <submittedName>
        <fullName evidence="2">D-aminoacylase</fullName>
    </submittedName>
</protein>
<accession>A0ABS8DTI1</accession>
<dbReference type="Gene3D" id="3.20.20.140">
    <property type="entry name" value="Metal-dependent hydrolases"/>
    <property type="match status" value="1"/>
</dbReference>
<dbReference type="InterPro" id="IPR032466">
    <property type="entry name" value="Metal_Hydrolase"/>
</dbReference>
<dbReference type="SUPFAM" id="SSF51338">
    <property type="entry name" value="Composite domain of metallo-dependent hydrolases"/>
    <property type="match status" value="2"/>
</dbReference>
<dbReference type="CDD" id="cd01297">
    <property type="entry name" value="D-aminoacylase"/>
    <property type="match status" value="1"/>
</dbReference>
<dbReference type="PANTHER" id="PTHR11647">
    <property type="entry name" value="HYDRANTOINASE/DIHYDROPYRIMIDINASE FAMILY MEMBER"/>
    <property type="match status" value="1"/>
</dbReference>
<sequence>MVYDVLIKGAWILDGQGSPARRADLAIRGDRIAAIGALEGASAKTTLNADGLYLSPGFIDVHTHDDTNVIRTPQMLAKLSQGVTTVVVGNCGISASPVTLAGEVPDPMNLLGRAEDFRYPSFATYARAVESARPSVNVAALVGHTSLRSQVMDDFARPASQAEIASMRERLGQALAEGALGLSTGLAYRNAYQAPTQEIEALVEVLGEAGGVYTTHLRDEFAGLLEAMDEAFHTARHGGVPLVISHLKCAGAGNWGGAPAALEKLETAARHQTAHCDCYPYTAGSSTLDLGQVTDEIEIVITWSEPHPEQARRPLCDIAAQWGLSLLEAARRLQPAGAVYHNMSEADMQRVLAHPLAMVGSDGLPNDPHPHPRLWGAFPRVLAHYSRDLALLPLPEAVRKMTGLSAANFGLTDRGVLREGAMADVTLFDLAVLEDTATYAKPIAPATGIEAVFVNGALAYTPDMTEPGRHGRMLRRSARIETHFDTLSHPHSPSQENDT</sequence>
<organism evidence="2 3">
    <name type="scientific">Vreelandella malpeensis</name>
    <dbReference type="NCBI Taxonomy" id="1172368"/>
    <lineage>
        <taxon>Bacteria</taxon>
        <taxon>Pseudomonadati</taxon>
        <taxon>Pseudomonadota</taxon>
        <taxon>Gammaproteobacteria</taxon>
        <taxon>Oceanospirillales</taxon>
        <taxon>Halomonadaceae</taxon>
        <taxon>Vreelandella</taxon>
    </lineage>
</organism>
<comment type="caution">
    <text evidence="2">The sequence shown here is derived from an EMBL/GenBank/DDBJ whole genome shotgun (WGS) entry which is preliminary data.</text>
</comment>
<dbReference type="Gene3D" id="2.30.40.10">
    <property type="entry name" value="Urease, subunit C, domain 1"/>
    <property type="match status" value="1"/>
</dbReference>
<dbReference type="Pfam" id="PF07969">
    <property type="entry name" value="Amidohydro_3"/>
    <property type="match status" value="1"/>
</dbReference>
<dbReference type="InterPro" id="IPR023100">
    <property type="entry name" value="D-aminoacylase_insert_dom_sf"/>
</dbReference>
<dbReference type="InterPro" id="IPR050378">
    <property type="entry name" value="Metallo-dep_Hydrolases_sf"/>
</dbReference>
<dbReference type="EMBL" id="WHVL01000004">
    <property type="protein sequence ID" value="MCB8889591.1"/>
    <property type="molecule type" value="Genomic_DNA"/>
</dbReference>
<dbReference type="InterPro" id="IPR011059">
    <property type="entry name" value="Metal-dep_hydrolase_composite"/>
</dbReference>
<keyword evidence="3" id="KW-1185">Reference proteome</keyword>
<evidence type="ECO:0000313" key="2">
    <source>
        <dbReference type="EMBL" id="MCB8889591.1"/>
    </source>
</evidence>
<feature type="domain" description="Amidohydrolase 3" evidence="1">
    <location>
        <begin position="46"/>
        <end position="458"/>
    </location>
</feature>
<proteinExistence type="predicted"/>
<dbReference type="InterPro" id="IPR013108">
    <property type="entry name" value="Amidohydro_3"/>
</dbReference>
<evidence type="ECO:0000259" key="1">
    <source>
        <dbReference type="Pfam" id="PF07969"/>
    </source>
</evidence>
<dbReference type="PANTHER" id="PTHR11647:SF1">
    <property type="entry name" value="COLLAPSIN RESPONSE MEDIATOR PROTEIN"/>
    <property type="match status" value="1"/>
</dbReference>
<dbReference type="RefSeq" id="WP_227390259.1">
    <property type="nucleotide sequence ID" value="NZ_JBHSCJ010000002.1"/>
</dbReference>
<dbReference type="Proteomes" id="UP001319882">
    <property type="component" value="Unassembled WGS sequence"/>
</dbReference>
<dbReference type="SUPFAM" id="SSF51556">
    <property type="entry name" value="Metallo-dependent hydrolases"/>
    <property type="match status" value="1"/>
</dbReference>